<name>A0AAW6TJE8_9FLAO</name>
<protein>
    <submittedName>
        <fullName evidence="1">Uncharacterized protein</fullName>
    </submittedName>
</protein>
<reference evidence="1 2" key="1">
    <citation type="submission" date="2023-04" db="EMBL/GenBank/DDBJ databases">
        <title>Two novel species of Flavobacterium.</title>
        <authorList>
            <person name="Liu Q."/>
            <person name="Xin Y.-H."/>
        </authorList>
    </citation>
    <scope>NUCLEOTIDE SEQUENCE [LARGE SCALE GENOMIC DNA]</scope>
    <source>
        <strain evidence="1 2">LB2P87</strain>
    </source>
</reference>
<evidence type="ECO:0000313" key="1">
    <source>
        <dbReference type="EMBL" id="MDI5949004.1"/>
    </source>
</evidence>
<dbReference type="Proteomes" id="UP001228643">
    <property type="component" value="Unassembled WGS sequence"/>
</dbReference>
<keyword evidence="2" id="KW-1185">Reference proteome</keyword>
<evidence type="ECO:0000313" key="2">
    <source>
        <dbReference type="Proteomes" id="UP001228643"/>
    </source>
</evidence>
<comment type="caution">
    <text evidence="1">The sequence shown here is derived from an EMBL/GenBank/DDBJ whole genome shotgun (WGS) entry which is preliminary data.</text>
</comment>
<dbReference type="EMBL" id="JASCRY010000001">
    <property type="protein sequence ID" value="MDI5949004.1"/>
    <property type="molecule type" value="Genomic_DNA"/>
</dbReference>
<dbReference type="AlphaFoldDB" id="A0AAW6TJE8"/>
<sequence length="68" mass="8006">MGYTGERKNETLRIVLIRSVDQIIDHTRFNTFRIDGNYYYGKEEVDNELRILKSRIAEVISKAISNNK</sequence>
<proteinExistence type="predicted"/>
<organism evidence="1 2">
    <name type="scientific">Flavobacterium yafengii</name>
    <dbReference type="NCBI Taxonomy" id="3041253"/>
    <lineage>
        <taxon>Bacteria</taxon>
        <taxon>Pseudomonadati</taxon>
        <taxon>Bacteroidota</taxon>
        <taxon>Flavobacteriia</taxon>
        <taxon>Flavobacteriales</taxon>
        <taxon>Flavobacteriaceae</taxon>
        <taxon>Flavobacterium</taxon>
    </lineage>
</organism>
<dbReference type="RefSeq" id="WP_282714654.1">
    <property type="nucleotide sequence ID" value="NZ_JASCRY010000001.1"/>
</dbReference>
<gene>
    <name evidence="1" type="ORF">QLS97_05030</name>
</gene>
<accession>A0AAW6TJE8</accession>